<dbReference type="Proteomes" id="UP000321306">
    <property type="component" value="Unassembled WGS sequence"/>
</dbReference>
<reference evidence="3 4" key="1">
    <citation type="submission" date="2019-07" db="EMBL/GenBank/DDBJ databases">
        <title>Whole genome shotgun sequence of Deinococcus cellulosilyticus NBRC 106333.</title>
        <authorList>
            <person name="Hosoyama A."/>
            <person name="Uohara A."/>
            <person name="Ohji S."/>
            <person name="Ichikawa N."/>
        </authorList>
    </citation>
    <scope>NUCLEOTIDE SEQUENCE [LARGE SCALE GENOMIC DNA]</scope>
    <source>
        <strain evidence="3 4">NBRC 106333</strain>
    </source>
</reference>
<dbReference type="Pfam" id="PF05161">
    <property type="entry name" value="MOFRL"/>
    <property type="match status" value="1"/>
</dbReference>
<evidence type="ECO:0000259" key="1">
    <source>
        <dbReference type="Pfam" id="PF05161"/>
    </source>
</evidence>
<protein>
    <submittedName>
        <fullName evidence="3">Glycerate dehydrogenase</fullName>
    </submittedName>
</protein>
<dbReference type="PANTHER" id="PTHR12227:SF0">
    <property type="entry name" value="GLYCERATE KINASE"/>
    <property type="match status" value="1"/>
</dbReference>
<dbReference type="GO" id="GO:0008887">
    <property type="term" value="F:glycerate kinase activity"/>
    <property type="evidence" value="ECO:0007669"/>
    <property type="project" value="InterPro"/>
</dbReference>
<feature type="domain" description="MOFRL-associated" evidence="2">
    <location>
        <begin position="5"/>
        <end position="218"/>
    </location>
</feature>
<dbReference type="InterPro" id="IPR038614">
    <property type="entry name" value="GK_N_sf"/>
</dbReference>
<comment type="caution">
    <text evidence="3">The sequence shown here is derived from an EMBL/GenBank/DDBJ whole genome shotgun (WGS) entry which is preliminary data.</text>
</comment>
<dbReference type="PANTHER" id="PTHR12227">
    <property type="entry name" value="GLYCERATE KINASE"/>
    <property type="match status" value="1"/>
</dbReference>
<dbReference type="InterPro" id="IPR039760">
    <property type="entry name" value="MOFRL_protein"/>
</dbReference>
<dbReference type="SUPFAM" id="SSF82544">
    <property type="entry name" value="GckA/TtuD-like"/>
    <property type="match status" value="1"/>
</dbReference>
<dbReference type="RefSeq" id="WP_146884587.1">
    <property type="nucleotide sequence ID" value="NZ_BJXB01000009.1"/>
</dbReference>
<gene>
    <name evidence="3" type="ORF">DC3_24260</name>
</gene>
<dbReference type="InterPro" id="IPR025286">
    <property type="entry name" value="MOFRL_assoc_dom"/>
</dbReference>
<feature type="domain" description="MOFRL" evidence="1">
    <location>
        <begin position="302"/>
        <end position="405"/>
    </location>
</feature>
<name>A0A511N305_DEIC1</name>
<proteinExistence type="predicted"/>
<sequence length="415" mass="44963">MRDLLLQAFHSALAENDPYLLTLNHLPERPSKGQVAVLAVGKAALPMLKAAEDTYGPDLIGHAVTRYGHGGATLHIPLDEASHPTPDDNSERAAQKALHLAASLEEKDTLIILISGGGSALWCAPRGITRPEKTLLTRLLLNSGATIHEINTVRKQFSHIKGGQLAEHTRAKVVTLMLSDVSGDDPSIIASGPTIPDSSTPEDALEVLQRYGLDQQPELQNAVQHLRHAPPRKNARKDRTSSTIIGSNFHFLKSVQHFWQQQGIPAILLGDTFTGEARELAAFHAGVVRSIRNHAEPVKPPVVLISGGEASVTVKGSGQGGRNQEFLLWLCWHLKDEGVWAFAADTDGIDGTTHAAGALLTPDTFQRAQAVRNIKKDLEDNNAFAFFEALEQLVVTGPTHNNLNDCRMVYVSGTR</sequence>
<dbReference type="EMBL" id="BJXB01000009">
    <property type="protein sequence ID" value="GEM46791.1"/>
    <property type="molecule type" value="Genomic_DNA"/>
</dbReference>
<evidence type="ECO:0000259" key="2">
    <source>
        <dbReference type="Pfam" id="PF13660"/>
    </source>
</evidence>
<organism evidence="3 4">
    <name type="scientific">Deinococcus cellulosilyticus (strain DSM 18568 / NBRC 106333 / KACC 11606 / 5516J-15)</name>
    <dbReference type="NCBI Taxonomy" id="1223518"/>
    <lineage>
        <taxon>Bacteria</taxon>
        <taxon>Thermotogati</taxon>
        <taxon>Deinococcota</taxon>
        <taxon>Deinococci</taxon>
        <taxon>Deinococcales</taxon>
        <taxon>Deinococcaceae</taxon>
        <taxon>Deinococcus</taxon>
    </lineage>
</organism>
<dbReference type="Gene3D" id="3.40.50.10180">
    <property type="entry name" value="Glycerate kinase, MOFRL-like N-terminal domain"/>
    <property type="match status" value="1"/>
</dbReference>
<dbReference type="GO" id="GO:0005737">
    <property type="term" value="C:cytoplasm"/>
    <property type="evidence" value="ECO:0007669"/>
    <property type="project" value="TreeGrafter"/>
</dbReference>
<dbReference type="OrthoDB" id="9766552at2"/>
<dbReference type="AlphaFoldDB" id="A0A511N305"/>
<evidence type="ECO:0000313" key="3">
    <source>
        <dbReference type="EMBL" id="GEM46791.1"/>
    </source>
</evidence>
<dbReference type="InterPro" id="IPR037035">
    <property type="entry name" value="GK-like_C_sf"/>
</dbReference>
<accession>A0A511N305</accession>
<dbReference type="Pfam" id="PF13660">
    <property type="entry name" value="DUF4147"/>
    <property type="match status" value="1"/>
</dbReference>
<dbReference type="InterPro" id="IPR007835">
    <property type="entry name" value="MOFRL"/>
</dbReference>
<dbReference type="Gene3D" id="3.40.1480.10">
    <property type="entry name" value="MOFRL domain"/>
    <property type="match status" value="1"/>
</dbReference>
<keyword evidence="4" id="KW-1185">Reference proteome</keyword>
<evidence type="ECO:0000313" key="4">
    <source>
        <dbReference type="Proteomes" id="UP000321306"/>
    </source>
</evidence>